<dbReference type="Pfam" id="PF00928">
    <property type="entry name" value="Adap_comp_sub"/>
    <property type="match status" value="1"/>
</dbReference>
<dbReference type="Gene3D" id="3.30.450.60">
    <property type="match status" value="1"/>
</dbReference>
<dbReference type="InterPro" id="IPR018240">
    <property type="entry name" value="Clathrin_mu_CS"/>
</dbReference>
<sequence>MISCLFITNSSGKILALRIFRGDVTKEDAQIFCRNVIFDNNQAPTYRYEKLNFFRVNMDGLNLVALTRRNGNTFLIFHTLNELKKILYTFLSGVVNEENIINNSFVVYELFDEAIDGGYTQNLESLVLTDFMATKVEFSNILSDSTKLNMNKLGYLSKYGVDPESYIVNLEPLEGRLNESDECLEYSINFSTLMATSVIPPWRKVNNYTGRNVVNVDLVENINILYSYNSELIYYEIRGSLIVNTQLPGMPVVHLRMNDNFNVLSAGSNKYINDLGDPYSKSVFGGLGKKNYQTNSNSSEFQLPVAAKQAVRLDDYKFHQCVDLNSIKNNKTITFIPPDGMFVLLCYRSTSSATIPFIIRPKVKMIDSLHINYSISLTPTFSKSIVAQKVYMKIPIPVDTKEVVAGAMSSGTGLDVNLSQHVVNWTFKKLHGEATYLVSFTAILATNKIVQSTNFLPSVKLQFNIPWFTSSGLYIASIECTNVKGRINKNVNYATKAGLYEHRIRFM</sequence>
<dbReference type="InterPro" id="IPR050431">
    <property type="entry name" value="Adaptor_comp_med_subunit"/>
</dbReference>
<dbReference type="AlphaFoldDB" id="A0A976MA61"/>
<name>A0A976MA61_THEOR</name>
<dbReference type="InterPro" id="IPR001392">
    <property type="entry name" value="Clathrin_mu"/>
</dbReference>
<keyword evidence="3 5" id="KW-0653">Protein transport</keyword>
<dbReference type="GO" id="GO:0030131">
    <property type="term" value="C:clathrin adaptor complex"/>
    <property type="evidence" value="ECO:0007669"/>
    <property type="project" value="UniProtKB-UniRule"/>
</dbReference>
<evidence type="ECO:0000259" key="6">
    <source>
        <dbReference type="PROSITE" id="PS51072"/>
    </source>
</evidence>
<reference evidence="7" key="1">
    <citation type="submission" date="2022-07" db="EMBL/GenBank/DDBJ databases">
        <title>Evaluation of T. orientalis genome assembly methods using nanopore sequencing and analysis of variation between genomes.</title>
        <authorList>
            <person name="Yam J."/>
            <person name="Micallef M.L."/>
            <person name="Liu M."/>
            <person name="Djordjevic S.P."/>
            <person name="Bogema D.R."/>
            <person name="Jenkins C."/>
        </authorList>
    </citation>
    <scope>NUCLEOTIDE SEQUENCE</scope>
    <source>
        <strain evidence="7">Goon Nure</strain>
    </source>
</reference>
<dbReference type="EMBL" id="CP056069">
    <property type="protein sequence ID" value="UKK00497.2"/>
    <property type="molecule type" value="Genomic_DNA"/>
</dbReference>
<organism evidence="7 8">
    <name type="scientific">Theileria orientalis</name>
    <dbReference type="NCBI Taxonomy" id="68886"/>
    <lineage>
        <taxon>Eukaryota</taxon>
        <taxon>Sar</taxon>
        <taxon>Alveolata</taxon>
        <taxon>Apicomplexa</taxon>
        <taxon>Aconoidasida</taxon>
        <taxon>Piroplasmida</taxon>
        <taxon>Theileriidae</taxon>
        <taxon>Theileria</taxon>
    </lineage>
</organism>
<dbReference type="GO" id="GO:0012505">
    <property type="term" value="C:endomembrane system"/>
    <property type="evidence" value="ECO:0007669"/>
    <property type="project" value="UniProtKB-SubCell"/>
</dbReference>
<evidence type="ECO:0000256" key="3">
    <source>
        <dbReference type="ARBA" id="ARBA00022927"/>
    </source>
</evidence>
<dbReference type="GO" id="GO:0016192">
    <property type="term" value="P:vesicle-mediated transport"/>
    <property type="evidence" value="ECO:0007669"/>
    <property type="project" value="InterPro"/>
</dbReference>
<evidence type="ECO:0000256" key="4">
    <source>
        <dbReference type="ARBA" id="ARBA00023136"/>
    </source>
</evidence>
<comment type="similarity">
    <text evidence="5">Belongs to the adaptor complexes medium subunit family.</text>
</comment>
<keyword evidence="2 5" id="KW-0813">Transport</keyword>
<dbReference type="Gene3D" id="2.60.40.1170">
    <property type="entry name" value="Mu homology domain, subdomain B"/>
    <property type="match status" value="2"/>
</dbReference>
<dbReference type="Proteomes" id="UP000244811">
    <property type="component" value="Chromosome 1"/>
</dbReference>
<dbReference type="SUPFAM" id="SSF49447">
    <property type="entry name" value="Second domain of Mu2 adaptin subunit (ap50) of ap2 adaptor"/>
    <property type="match status" value="1"/>
</dbReference>
<keyword evidence="4" id="KW-0472">Membrane</keyword>
<dbReference type="PIRSF" id="PIRSF005992">
    <property type="entry name" value="Clathrin_mu"/>
    <property type="match status" value="1"/>
</dbReference>
<evidence type="ECO:0000256" key="2">
    <source>
        <dbReference type="ARBA" id="ARBA00022448"/>
    </source>
</evidence>
<dbReference type="SUPFAM" id="SSF64356">
    <property type="entry name" value="SNARE-like"/>
    <property type="match status" value="1"/>
</dbReference>
<dbReference type="InterPro" id="IPR036168">
    <property type="entry name" value="AP2_Mu_C_sf"/>
</dbReference>
<dbReference type="InterPro" id="IPR028565">
    <property type="entry name" value="MHD"/>
</dbReference>
<dbReference type="PROSITE" id="PS51072">
    <property type="entry name" value="MHD"/>
    <property type="match status" value="1"/>
</dbReference>
<dbReference type="PRINTS" id="PR00314">
    <property type="entry name" value="CLATHRINADPT"/>
</dbReference>
<dbReference type="InterPro" id="IPR011012">
    <property type="entry name" value="Longin-like_dom_sf"/>
</dbReference>
<dbReference type="PROSITE" id="PS00991">
    <property type="entry name" value="CLAT_ADAPTOR_M_2"/>
    <property type="match status" value="1"/>
</dbReference>
<evidence type="ECO:0000313" key="8">
    <source>
        <dbReference type="Proteomes" id="UP000244811"/>
    </source>
</evidence>
<evidence type="ECO:0000256" key="1">
    <source>
        <dbReference type="ARBA" id="ARBA00004308"/>
    </source>
</evidence>
<proteinExistence type="inferred from homology"/>
<dbReference type="PANTHER" id="PTHR10529">
    <property type="entry name" value="AP COMPLEX SUBUNIT MU"/>
    <property type="match status" value="1"/>
</dbReference>
<dbReference type="GO" id="GO:0006886">
    <property type="term" value="P:intracellular protein transport"/>
    <property type="evidence" value="ECO:0007669"/>
    <property type="project" value="UniProtKB-UniRule"/>
</dbReference>
<comment type="subcellular location">
    <subcellularLocation>
        <location evidence="1">Endomembrane system</location>
    </subcellularLocation>
</comment>
<dbReference type="FunFam" id="3.30.450.60:FF:000002">
    <property type="entry name" value="AP-2 complex subunit mu, putative"/>
    <property type="match status" value="1"/>
</dbReference>
<gene>
    <name evidence="7" type="ORF">MACK_000570</name>
</gene>
<feature type="domain" description="MHD" evidence="6">
    <location>
        <begin position="211"/>
        <end position="503"/>
    </location>
</feature>
<protein>
    <submittedName>
        <fullName evidence="7">Adaptor protein</fullName>
    </submittedName>
</protein>
<evidence type="ECO:0000256" key="5">
    <source>
        <dbReference type="PIRNR" id="PIRNR005992"/>
    </source>
</evidence>
<accession>A0A976MA61</accession>
<evidence type="ECO:0000313" key="7">
    <source>
        <dbReference type="EMBL" id="UKK00497.2"/>
    </source>
</evidence>